<evidence type="ECO:0000259" key="9">
    <source>
        <dbReference type="PROSITE" id="PS51935"/>
    </source>
</evidence>
<dbReference type="InterPro" id="IPR051202">
    <property type="entry name" value="Peptidase_C40"/>
</dbReference>
<dbReference type="GO" id="GO:0008234">
    <property type="term" value="F:cysteine-type peptidase activity"/>
    <property type="evidence" value="ECO:0007669"/>
    <property type="project" value="UniProtKB-KW"/>
</dbReference>
<name>A0A401IUP3_9LACO</name>
<comment type="caution">
    <text evidence="10">The sequence shown here is derived from an EMBL/GenBank/DDBJ whole genome shotgun (WGS) entry which is preliminary data.</text>
</comment>
<evidence type="ECO:0000313" key="10">
    <source>
        <dbReference type="EMBL" id="GBG95261.1"/>
    </source>
</evidence>
<organism evidence="10 11">
    <name type="scientific">Ligilactobacillus salitolerans</name>
    <dbReference type="NCBI Taxonomy" id="1808352"/>
    <lineage>
        <taxon>Bacteria</taxon>
        <taxon>Bacillati</taxon>
        <taxon>Bacillota</taxon>
        <taxon>Bacilli</taxon>
        <taxon>Lactobacillales</taxon>
        <taxon>Lactobacillaceae</taxon>
        <taxon>Ligilactobacillus</taxon>
    </lineage>
</organism>
<sequence>MKKNLLSQCAIFLAAVTTLSVAGTSVSADTVSDLNQVNEQITAAKQKLDAAQDKIAANTRKQLKTSAKIEQLQQNIDKRSSQLRGQARSAQLHGSDSLLKFITDSDGAGDLVNRTITVVTVVHASNEILKQQNDDKAQLKKEQTALDQSVKKDKDLEIQLMSQSAQLDSKRAELNAKKHKEDEAAQEAAAQAQKAAEDAAKAKTVTAAYHAAEAAKSSLDGQENHKKAESVQLASQTKQTPANTNTKSASQASQAAPAASSYGSVTSYGLAFVNKTPYKYGGTTPAGFDCSGFVQYVFGKKGKSLPRTTTQQENSGTQIPVGQAQAGDLYFWGSKGGSYHVAIALGGGRYVHAPAPGQRVSVGSTAYYKPSFAVRLH</sequence>
<dbReference type="InterPro" id="IPR038765">
    <property type="entry name" value="Papain-like_cys_pep_sf"/>
</dbReference>
<protein>
    <submittedName>
        <fullName evidence="10">Secreted cell wall DL-endopeptidase</fullName>
    </submittedName>
</protein>
<dbReference type="AlphaFoldDB" id="A0A401IUP3"/>
<gene>
    <name evidence="10" type="ORF">LFYK43_17200</name>
</gene>
<evidence type="ECO:0000313" key="11">
    <source>
        <dbReference type="Proteomes" id="UP000286848"/>
    </source>
</evidence>
<feature type="region of interest" description="Disordered" evidence="7">
    <location>
        <begin position="170"/>
        <end position="195"/>
    </location>
</feature>
<dbReference type="InterPro" id="IPR000064">
    <property type="entry name" value="NLP_P60_dom"/>
</dbReference>
<dbReference type="Gene3D" id="3.90.1720.10">
    <property type="entry name" value="endopeptidase domain like (from Nostoc punctiforme)"/>
    <property type="match status" value="1"/>
</dbReference>
<dbReference type="Proteomes" id="UP000286848">
    <property type="component" value="Unassembled WGS sequence"/>
</dbReference>
<evidence type="ECO:0000256" key="1">
    <source>
        <dbReference type="ARBA" id="ARBA00007074"/>
    </source>
</evidence>
<keyword evidence="2" id="KW-0645">Protease</keyword>
<dbReference type="Gene3D" id="6.10.250.3150">
    <property type="match status" value="1"/>
</dbReference>
<evidence type="ECO:0000256" key="2">
    <source>
        <dbReference type="ARBA" id="ARBA00022670"/>
    </source>
</evidence>
<comment type="similarity">
    <text evidence="1">Belongs to the peptidase C40 family.</text>
</comment>
<keyword evidence="6" id="KW-0175">Coiled coil</keyword>
<keyword evidence="5" id="KW-0788">Thiol protease</keyword>
<feature type="chain" id="PRO_5019336883" evidence="8">
    <location>
        <begin position="29"/>
        <end position="377"/>
    </location>
</feature>
<reference evidence="10 11" key="1">
    <citation type="journal article" date="2019" name="Int. J. Syst. Evol. Microbiol.">
        <title>Lactobacillus salitolerans sp. nov., a novel lactic acid bacterium isolated from spent mushroom substrates.</title>
        <authorList>
            <person name="Tohno M."/>
            <person name="Tanizawa Y."/>
            <person name="Kojima Y."/>
            <person name="Sakamoto M."/>
            <person name="Nakamura Y."/>
            <person name="Ohkuma M."/>
            <person name="Kobayashi H."/>
        </authorList>
    </citation>
    <scope>NUCLEOTIDE SEQUENCE [LARGE SCALE GENOMIC DNA]</scope>
    <source>
        <strain evidence="10 11">YK43</strain>
    </source>
</reference>
<evidence type="ECO:0000256" key="3">
    <source>
        <dbReference type="ARBA" id="ARBA00022729"/>
    </source>
</evidence>
<accession>A0A401IUP3</accession>
<dbReference type="Pfam" id="PF00877">
    <property type="entry name" value="NLPC_P60"/>
    <property type="match status" value="1"/>
</dbReference>
<feature type="signal peptide" evidence="8">
    <location>
        <begin position="1"/>
        <end position="28"/>
    </location>
</feature>
<dbReference type="PANTHER" id="PTHR47053:SF1">
    <property type="entry name" value="MUREIN DD-ENDOPEPTIDASE MEPH-RELATED"/>
    <property type="match status" value="1"/>
</dbReference>
<dbReference type="OrthoDB" id="1654978at2"/>
<keyword evidence="3 8" id="KW-0732">Signal</keyword>
<evidence type="ECO:0000256" key="5">
    <source>
        <dbReference type="ARBA" id="ARBA00022807"/>
    </source>
</evidence>
<dbReference type="PANTHER" id="PTHR47053">
    <property type="entry name" value="MUREIN DD-ENDOPEPTIDASE MEPH-RELATED"/>
    <property type="match status" value="1"/>
</dbReference>
<feature type="coiled-coil region" evidence="6">
    <location>
        <begin position="34"/>
        <end position="61"/>
    </location>
</feature>
<keyword evidence="4" id="KW-0378">Hydrolase</keyword>
<proteinExistence type="inferred from homology"/>
<dbReference type="EMBL" id="BFFP01000030">
    <property type="protein sequence ID" value="GBG95261.1"/>
    <property type="molecule type" value="Genomic_DNA"/>
</dbReference>
<dbReference type="SUPFAM" id="SSF54001">
    <property type="entry name" value="Cysteine proteinases"/>
    <property type="match status" value="1"/>
</dbReference>
<keyword evidence="11" id="KW-1185">Reference proteome</keyword>
<feature type="region of interest" description="Disordered" evidence="7">
    <location>
        <begin position="215"/>
        <end position="256"/>
    </location>
</feature>
<evidence type="ECO:0000256" key="7">
    <source>
        <dbReference type="SAM" id="MobiDB-lite"/>
    </source>
</evidence>
<dbReference type="Pfam" id="PF24568">
    <property type="entry name" value="CC_PcsB"/>
    <property type="match status" value="1"/>
</dbReference>
<feature type="compositionally biased region" description="Polar residues" evidence="7">
    <location>
        <begin position="232"/>
        <end position="247"/>
    </location>
</feature>
<feature type="domain" description="NlpC/P60" evidence="9">
    <location>
        <begin position="259"/>
        <end position="377"/>
    </location>
</feature>
<dbReference type="InterPro" id="IPR057309">
    <property type="entry name" value="PcsB_CC"/>
</dbReference>
<evidence type="ECO:0000256" key="4">
    <source>
        <dbReference type="ARBA" id="ARBA00022801"/>
    </source>
</evidence>
<feature type="compositionally biased region" description="Basic and acidic residues" evidence="7">
    <location>
        <begin position="170"/>
        <end position="183"/>
    </location>
</feature>
<evidence type="ECO:0000256" key="6">
    <source>
        <dbReference type="SAM" id="Coils"/>
    </source>
</evidence>
<dbReference type="RefSeq" id="WP_124977411.1">
    <property type="nucleotide sequence ID" value="NZ_BFFP01000030.1"/>
</dbReference>
<dbReference type="GO" id="GO:0006508">
    <property type="term" value="P:proteolysis"/>
    <property type="evidence" value="ECO:0007669"/>
    <property type="project" value="UniProtKB-KW"/>
</dbReference>
<dbReference type="PROSITE" id="PS51935">
    <property type="entry name" value="NLPC_P60"/>
    <property type="match status" value="1"/>
</dbReference>
<evidence type="ECO:0000256" key="8">
    <source>
        <dbReference type="SAM" id="SignalP"/>
    </source>
</evidence>